<evidence type="ECO:0000256" key="1">
    <source>
        <dbReference type="SAM" id="MobiDB-lite"/>
    </source>
</evidence>
<dbReference type="PANTHER" id="PTHR11362">
    <property type="entry name" value="PHOSPHATIDYLETHANOLAMINE-BINDING PROTEIN"/>
    <property type="match status" value="1"/>
</dbReference>
<evidence type="ECO:0000313" key="3">
    <source>
        <dbReference type="Proteomes" id="UP000650582"/>
    </source>
</evidence>
<organism evidence="2 3">
    <name type="scientific">Rhizoctonia solani</name>
    <dbReference type="NCBI Taxonomy" id="456999"/>
    <lineage>
        <taxon>Eukaryota</taxon>
        <taxon>Fungi</taxon>
        <taxon>Dikarya</taxon>
        <taxon>Basidiomycota</taxon>
        <taxon>Agaricomycotina</taxon>
        <taxon>Agaricomycetes</taxon>
        <taxon>Cantharellales</taxon>
        <taxon>Ceratobasidiaceae</taxon>
        <taxon>Rhizoctonia</taxon>
    </lineage>
</organism>
<reference evidence="2" key="1">
    <citation type="submission" date="2020-09" db="EMBL/GenBank/DDBJ databases">
        <title>Comparative genome analyses of four rice-infecting Rhizoctonia solani isolates reveal extensive enrichment of homogalacturonan modification genes.</title>
        <authorList>
            <person name="Lee D.-Y."/>
            <person name="Jeon J."/>
            <person name="Kim K.-T."/>
            <person name="Cheong K."/>
            <person name="Song H."/>
            <person name="Choi G."/>
            <person name="Ko J."/>
            <person name="Opiyo S.O."/>
            <person name="Zuo S."/>
            <person name="Madhav S."/>
            <person name="Lee Y.-H."/>
            <person name="Wang G.-L."/>
        </authorList>
    </citation>
    <scope>NUCLEOTIDE SEQUENCE</scope>
    <source>
        <strain evidence="2">AG1-IA YN-7</strain>
    </source>
</reference>
<proteinExistence type="predicted"/>
<sequence>MQAIWRRSARIPTISRCMSNAAYQRPLPPGKLPVYDLALELLEKDSAEKKLLLEKETDPANKARLEILSQINLPEVRWNFAQGKCEPKTVAPEFIYQWLPDDLAQPIYRHLLEQKWRQTGPLDLLMERVHQMKVIPDLLAVFHPTVDLRISFGEETDVTPGVFLPVHSTMAAPSITAQPYHSEERLYTLLIIDPDVPDPSTKSFTTYLHAFQPNISLSATKTQISLTIAPETSETSLPYIPPHPQRGTPYHRYTTLLLPQNSELSVNMSELPRENFDVRKAYKEYDFAVGGGIHMFRETWDETVGSVYKKFLGQPEPRFGGIPKPEPYLDDTGKRYRKYTTA</sequence>
<dbReference type="AlphaFoldDB" id="A0A8H7LJX3"/>
<dbReference type="InterPro" id="IPR008914">
    <property type="entry name" value="PEBP"/>
</dbReference>
<gene>
    <name evidence="2" type="ORF">RHS04_03951</name>
</gene>
<evidence type="ECO:0000313" key="2">
    <source>
        <dbReference type="EMBL" id="KAF8679452.1"/>
    </source>
</evidence>
<dbReference type="PANTHER" id="PTHR11362:SF82">
    <property type="entry name" value="PHOSPHATIDYLETHANOLAMINE-BINDING PROTEIN 4"/>
    <property type="match status" value="1"/>
</dbReference>
<dbReference type="EMBL" id="JACYCC010000037">
    <property type="protein sequence ID" value="KAF8679452.1"/>
    <property type="molecule type" value="Genomic_DNA"/>
</dbReference>
<dbReference type="Pfam" id="PF01161">
    <property type="entry name" value="PBP"/>
    <property type="match status" value="1"/>
</dbReference>
<dbReference type="Gene3D" id="3.90.280.10">
    <property type="entry name" value="PEBP-like"/>
    <property type="match status" value="1"/>
</dbReference>
<dbReference type="Gene3D" id="1.20.58.1180">
    <property type="match status" value="1"/>
</dbReference>
<name>A0A8H7LJX3_9AGAM</name>
<accession>A0A8H7LJX3</accession>
<dbReference type="InterPro" id="IPR036610">
    <property type="entry name" value="PEBP-like_sf"/>
</dbReference>
<protein>
    <submittedName>
        <fullName evidence="2">PEBP-like protein</fullName>
    </submittedName>
</protein>
<dbReference type="CDD" id="cd00866">
    <property type="entry name" value="PEBP_euk"/>
    <property type="match status" value="1"/>
</dbReference>
<dbReference type="SUPFAM" id="SSF49777">
    <property type="entry name" value="PEBP-like"/>
    <property type="match status" value="1"/>
</dbReference>
<comment type="caution">
    <text evidence="2">The sequence shown here is derived from an EMBL/GenBank/DDBJ whole genome shotgun (WGS) entry which is preliminary data.</text>
</comment>
<dbReference type="Proteomes" id="UP000650582">
    <property type="component" value="Unassembled WGS sequence"/>
</dbReference>
<dbReference type="InterPro" id="IPR035810">
    <property type="entry name" value="PEBP_euk"/>
</dbReference>
<feature type="region of interest" description="Disordered" evidence="1">
    <location>
        <begin position="319"/>
        <end position="342"/>
    </location>
</feature>